<keyword evidence="2" id="KW-1185">Reference proteome</keyword>
<evidence type="ECO:0000256" key="1">
    <source>
        <dbReference type="SAM" id="MobiDB-lite"/>
    </source>
</evidence>
<sequence>MAAVAAVVAEEDEDEEESDTSSAAAVGLGSVRMRRKKRRRAAGKVAAKGYRKLAETIGGFADIYERVEEAKQRQMVELEKQRMQFAKDLEIQRMKLFMESQVQFEKLKRSKCNSPSGVVSRFALSPLIPQLPSLPGR</sequence>
<dbReference type="GeneID" id="113732361"/>
<protein>
    <recommendedName>
        <fullName evidence="4">Trihelix transcription factor ASIL2-like</fullName>
    </recommendedName>
</protein>
<dbReference type="PANTHER" id="PTHR31307:SF50">
    <property type="entry name" value="SEQUENCE-SPECIFIC DNA BINDING TRANSCRIPTION FACTOR"/>
    <property type="match status" value="1"/>
</dbReference>
<gene>
    <name evidence="3" type="primary">LOC113732361</name>
</gene>
<feature type="region of interest" description="Disordered" evidence="1">
    <location>
        <begin position="1"/>
        <end position="29"/>
    </location>
</feature>
<organism evidence="2 3">
    <name type="scientific">Coffea arabica</name>
    <name type="common">Arabian coffee</name>
    <dbReference type="NCBI Taxonomy" id="13443"/>
    <lineage>
        <taxon>Eukaryota</taxon>
        <taxon>Viridiplantae</taxon>
        <taxon>Streptophyta</taxon>
        <taxon>Embryophyta</taxon>
        <taxon>Tracheophyta</taxon>
        <taxon>Spermatophyta</taxon>
        <taxon>Magnoliopsida</taxon>
        <taxon>eudicotyledons</taxon>
        <taxon>Gunneridae</taxon>
        <taxon>Pentapetalae</taxon>
        <taxon>asterids</taxon>
        <taxon>lamiids</taxon>
        <taxon>Gentianales</taxon>
        <taxon>Rubiaceae</taxon>
        <taxon>Ixoroideae</taxon>
        <taxon>Gardenieae complex</taxon>
        <taxon>Bertiereae - Coffeeae clade</taxon>
        <taxon>Coffeeae</taxon>
        <taxon>Coffea</taxon>
    </lineage>
</organism>
<dbReference type="PANTHER" id="PTHR31307">
    <property type="entry name" value="TRIHELIX TRANSCRIPTION FACTOR ASIL2"/>
    <property type="match status" value="1"/>
</dbReference>
<dbReference type="Proteomes" id="UP001652660">
    <property type="component" value="Chromosome 2e"/>
</dbReference>
<proteinExistence type="predicted"/>
<evidence type="ECO:0000313" key="3">
    <source>
        <dbReference type="RefSeq" id="XP_071936410.1"/>
    </source>
</evidence>
<reference evidence="3" key="1">
    <citation type="submission" date="2025-08" db="UniProtKB">
        <authorList>
            <consortium name="RefSeq"/>
        </authorList>
    </citation>
    <scope>IDENTIFICATION</scope>
    <source>
        <tissue evidence="3">Leaves</tissue>
    </source>
</reference>
<dbReference type="RefSeq" id="XP_071936410.1">
    <property type="nucleotide sequence ID" value="XM_072080309.1"/>
</dbReference>
<evidence type="ECO:0000313" key="2">
    <source>
        <dbReference type="Proteomes" id="UP001652660"/>
    </source>
</evidence>
<evidence type="ECO:0008006" key="4">
    <source>
        <dbReference type="Google" id="ProtNLM"/>
    </source>
</evidence>
<feature type="compositionally biased region" description="Acidic residues" evidence="1">
    <location>
        <begin position="9"/>
        <end position="19"/>
    </location>
</feature>
<dbReference type="InterPro" id="IPR044823">
    <property type="entry name" value="ASIL1/2-like"/>
</dbReference>
<name>A0ABM4WX95_COFAR</name>
<accession>A0ABM4WX95</accession>